<feature type="compositionally biased region" description="Polar residues" evidence="1">
    <location>
        <begin position="364"/>
        <end position="377"/>
    </location>
</feature>
<evidence type="ECO:0000313" key="2">
    <source>
        <dbReference type="EMBL" id="OSD04748.1"/>
    </source>
</evidence>
<feature type="compositionally biased region" description="Basic and acidic residues" evidence="1">
    <location>
        <begin position="395"/>
        <end position="405"/>
    </location>
</feature>
<dbReference type="OrthoDB" id="3262173at2759"/>
<reference evidence="2 3" key="1">
    <citation type="journal article" date="2015" name="Biotechnol. Biofuels">
        <title>Enhanced degradation of softwood versus hardwood by the white-rot fungus Pycnoporus coccineus.</title>
        <authorList>
            <person name="Couturier M."/>
            <person name="Navarro D."/>
            <person name="Chevret D."/>
            <person name="Henrissat B."/>
            <person name="Piumi F."/>
            <person name="Ruiz-Duenas F.J."/>
            <person name="Martinez A.T."/>
            <person name="Grigoriev I.V."/>
            <person name="Riley R."/>
            <person name="Lipzen A."/>
            <person name="Berrin J.G."/>
            <person name="Master E.R."/>
            <person name="Rosso M.N."/>
        </authorList>
    </citation>
    <scope>NUCLEOTIDE SEQUENCE [LARGE SCALE GENOMIC DNA]</scope>
    <source>
        <strain evidence="2 3">BRFM310</strain>
    </source>
</reference>
<evidence type="ECO:0000313" key="3">
    <source>
        <dbReference type="Proteomes" id="UP000193067"/>
    </source>
</evidence>
<name>A0A1Y2IUH2_TRAC3</name>
<dbReference type="STRING" id="1353009.A0A1Y2IUH2"/>
<feature type="region of interest" description="Disordered" evidence="1">
    <location>
        <begin position="105"/>
        <end position="132"/>
    </location>
</feature>
<feature type="region of interest" description="Disordered" evidence="1">
    <location>
        <begin position="337"/>
        <end position="416"/>
    </location>
</feature>
<protein>
    <submittedName>
        <fullName evidence="2">Uncharacterized protein</fullName>
    </submittedName>
</protein>
<keyword evidence="3" id="KW-1185">Reference proteome</keyword>
<dbReference type="AlphaFoldDB" id="A0A1Y2IUH2"/>
<proteinExistence type="predicted"/>
<gene>
    <name evidence="2" type="ORF">PYCCODRAFT_1450789</name>
</gene>
<evidence type="ECO:0000256" key="1">
    <source>
        <dbReference type="SAM" id="MobiDB-lite"/>
    </source>
</evidence>
<feature type="compositionally biased region" description="Basic and acidic residues" evidence="1">
    <location>
        <begin position="189"/>
        <end position="200"/>
    </location>
</feature>
<feature type="compositionally biased region" description="Basic and acidic residues" evidence="1">
    <location>
        <begin position="105"/>
        <end position="114"/>
    </location>
</feature>
<organism evidence="2 3">
    <name type="scientific">Trametes coccinea (strain BRFM310)</name>
    <name type="common">Pycnoporus coccineus</name>
    <dbReference type="NCBI Taxonomy" id="1353009"/>
    <lineage>
        <taxon>Eukaryota</taxon>
        <taxon>Fungi</taxon>
        <taxon>Dikarya</taxon>
        <taxon>Basidiomycota</taxon>
        <taxon>Agaricomycotina</taxon>
        <taxon>Agaricomycetes</taxon>
        <taxon>Polyporales</taxon>
        <taxon>Polyporaceae</taxon>
        <taxon>Trametes</taxon>
    </lineage>
</organism>
<dbReference type="EMBL" id="KZ084095">
    <property type="protein sequence ID" value="OSD04748.1"/>
    <property type="molecule type" value="Genomic_DNA"/>
</dbReference>
<feature type="region of interest" description="Disordered" evidence="1">
    <location>
        <begin position="1"/>
        <end position="83"/>
    </location>
</feature>
<feature type="compositionally biased region" description="Low complexity" evidence="1">
    <location>
        <begin position="205"/>
        <end position="217"/>
    </location>
</feature>
<dbReference type="Proteomes" id="UP000193067">
    <property type="component" value="Unassembled WGS sequence"/>
</dbReference>
<sequence length="439" mass="48283">MSTNTKNPSPKKVDVHLPGPSPKRPRHEPTTESISANKPVSRARRGNHSRAGSIASIAREETLDASEASPAKPISSASTKPRSNSELVEFLIVPVLIICRRTETPEDGADDRSSIGESASKMRSRKTEAERRQFLEEDPNTGEVEPHRVFCKACDSWIDLNPKLKYVMRLWLEHKKQCKSIVADSPSKQTDKAEESKAAEDAAADDGASVAATSVADGGHRRVAKEEDRKAILEADPKITELKPDAAFCKDCQKWVKLSAQTRYSLYHWRVHTQKCSSAVPSSRVATAQRKLKLVNDEHVKAFTPRSVECKLCNTTVELGATADYDLTKWEEHKSSVHNLETEAPAPRPNEGMSTGSPRPPPSTASTEDTVVATDSSPARKGIKRAREDDDAEVEDRSVRQRGESYEAPEGENPGFLNWIVAPVKNFIRGFREGLAGSG</sequence>
<accession>A0A1Y2IUH2</accession>
<feature type="region of interest" description="Disordered" evidence="1">
    <location>
        <begin position="182"/>
        <end position="223"/>
    </location>
</feature>